<dbReference type="Pfam" id="PF06123">
    <property type="entry name" value="CreD"/>
    <property type="match status" value="1"/>
</dbReference>
<gene>
    <name evidence="2" type="ORF">SAE01_30560</name>
</gene>
<keyword evidence="1" id="KW-0812">Transmembrane</keyword>
<keyword evidence="1" id="KW-1133">Transmembrane helix</keyword>
<dbReference type="GO" id="GO:0005886">
    <property type="term" value="C:plasma membrane"/>
    <property type="evidence" value="ECO:0007669"/>
    <property type="project" value="TreeGrafter"/>
</dbReference>
<reference evidence="2 3" key="1">
    <citation type="submission" date="2019-07" db="EMBL/GenBank/DDBJ databases">
        <title>Whole genome shotgun sequence of Segetibacter aerophilus NBRC 106135.</title>
        <authorList>
            <person name="Hosoyama A."/>
            <person name="Uohara A."/>
            <person name="Ohji S."/>
            <person name="Ichikawa N."/>
        </authorList>
    </citation>
    <scope>NUCLEOTIDE SEQUENCE [LARGE SCALE GENOMIC DNA]</scope>
    <source>
        <strain evidence="2 3">NBRC 106135</strain>
    </source>
</reference>
<comment type="caution">
    <text evidence="2">The sequence shown here is derived from an EMBL/GenBank/DDBJ whole genome shotgun (WGS) entry which is preliminary data.</text>
</comment>
<feature type="transmembrane region" description="Helical" evidence="1">
    <location>
        <begin position="357"/>
        <end position="377"/>
    </location>
</feature>
<name>A0A512BF18_9BACT</name>
<dbReference type="RefSeq" id="WP_147204670.1">
    <property type="nucleotide sequence ID" value="NZ_BJYT01000011.1"/>
</dbReference>
<feature type="transmembrane region" description="Helical" evidence="1">
    <location>
        <begin position="307"/>
        <end position="326"/>
    </location>
</feature>
<dbReference type="EMBL" id="BJYT01000011">
    <property type="protein sequence ID" value="GEO10560.1"/>
    <property type="molecule type" value="Genomic_DNA"/>
</dbReference>
<evidence type="ECO:0000256" key="1">
    <source>
        <dbReference type="SAM" id="Phobius"/>
    </source>
</evidence>
<dbReference type="PIRSF" id="PIRSF004548">
    <property type="entry name" value="CreD"/>
    <property type="match status" value="1"/>
</dbReference>
<evidence type="ECO:0000313" key="3">
    <source>
        <dbReference type="Proteomes" id="UP000321513"/>
    </source>
</evidence>
<dbReference type="OrthoDB" id="9791851at2"/>
<dbReference type="InterPro" id="IPR010364">
    <property type="entry name" value="Uncharacterised_IM_CreD"/>
</dbReference>
<organism evidence="2 3">
    <name type="scientific">Segetibacter aerophilus</name>
    <dbReference type="NCBI Taxonomy" id="670293"/>
    <lineage>
        <taxon>Bacteria</taxon>
        <taxon>Pseudomonadati</taxon>
        <taxon>Bacteroidota</taxon>
        <taxon>Chitinophagia</taxon>
        <taxon>Chitinophagales</taxon>
        <taxon>Chitinophagaceae</taxon>
        <taxon>Segetibacter</taxon>
    </lineage>
</organism>
<keyword evidence="3" id="KW-1185">Reference proteome</keyword>
<feature type="transmembrane region" description="Helical" evidence="1">
    <location>
        <begin position="412"/>
        <end position="430"/>
    </location>
</feature>
<evidence type="ECO:0000313" key="2">
    <source>
        <dbReference type="EMBL" id="GEO10560.1"/>
    </source>
</evidence>
<keyword evidence="1" id="KW-0472">Membrane</keyword>
<dbReference type="PANTHER" id="PTHR30092:SF0">
    <property type="entry name" value="INNER MEMBRANE PROTEIN CRED"/>
    <property type="match status" value="1"/>
</dbReference>
<feature type="transmembrane region" description="Helical" evidence="1">
    <location>
        <begin position="332"/>
        <end position="350"/>
    </location>
</feature>
<protein>
    <submittedName>
        <fullName evidence="2">Cell envelope integrity protein CreD</fullName>
    </submittedName>
</protein>
<dbReference type="NCBIfam" id="NF008712">
    <property type="entry name" value="PRK11715.1-1"/>
    <property type="match status" value="1"/>
</dbReference>
<sequence length="448" mass="49298">MEHNSNASPNEATGSNKILIKGAITGALILIMLIPTVFITNLVQEREQRQKDVVAEVSNKWAKAQTITGPYIVVPYNEVVTDTANKKFTERKNAIFLPENLNINGNIAPQQSHRSIYNVLLYKSSLSAIGNFSIKLPHDILPGNLLFSEAKLCVGLNDFKGIEGKVAVTFNGTAYDLTAGLPTNEVDSNGLAATIPLAAENFGKDIPFTFSINIKGSEQLSFVPLAGNSQFTLKSTWAIPSFNGNTLPSDRTVTEKGFTARWNFNKANLPFNTASKDLKIDKDIFAFGVTMLQPADQYAKTMRSVKYAILFIGLTFSLFFIVELMQRKPVHPVQYVLVGLALVIFYSLLLSFSEYIVFDYAYLIAALATVTLITLYAKSHFVSWKIASVFGGVLSALYTFIFVLISLEDTALLVGSIGLFIVLALVMYASRKINWYHPTLPAATIETV</sequence>
<dbReference type="PANTHER" id="PTHR30092">
    <property type="entry name" value="INNER MEMBRANE PROTEIN CRED"/>
    <property type="match status" value="1"/>
</dbReference>
<feature type="transmembrane region" description="Helical" evidence="1">
    <location>
        <begin position="383"/>
        <end position="405"/>
    </location>
</feature>
<dbReference type="Proteomes" id="UP000321513">
    <property type="component" value="Unassembled WGS sequence"/>
</dbReference>
<accession>A0A512BF18</accession>
<proteinExistence type="predicted"/>
<dbReference type="AlphaFoldDB" id="A0A512BF18"/>
<feature type="transmembrane region" description="Helical" evidence="1">
    <location>
        <begin position="18"/>
        <end position="43"/>
    </location>
</feature>